<keyword evidence="2" id="KW-0677">Repeat</keyword>
<keyword evidence="7" id="KW-0418">Kinase</keyword>
<dbReference type="Proteomes" id="UP001345963">
    <property type="component" value="Unassembled WGS sequence"/>
</dbReference>
<name>A0ABU7AKT5_9TELE</name>
<dbReference type="InterPro" id="IPR027417">
    <property type="entry name" value="P-loop_NTPase"/>
</dbReference>
<comment type="caution">
    <text evidence="7">The sequence shown here is derived from an EMBL/GenBank/DDBJ whole genome shotgun (WGS) entry which is preliminary data.</text>
</comment>
<feature type="domain" description="Guanylate kinase-like" evidence="6">
    <location>
        <begin position="1"/>
        <end position="51"/>
    </location>
</feature>
<dbReference type="Gene3D" id="2.20.70.10">
    <property type="match status" value="1"/>
</dbReference>
<evidence type="ECO:0000256" key="4">
    <source>
        <dbReference type="SAM" id="MobiDB-lite"/>
    </source>
</evidence>
<dbReference type="PANTHER" id="PTHR10316:SF27">
    <property type="entry name" value="MEMBRANE-ASSOCIATED GUANYLATE KINASE, WW AND PDZ DOMAIN-CONTAINING PROTEIN 2"/>
    <property type="match status" value="1"/>
</dbReference>
<dbReference type="PROSITE" id="PS01159">
    <property type="entry name" value="WW_DOMAIN_1"/>
    <property type="match status" value="1"/>
</dbReference>
<evidence type="ECO:0000256" key="3">
    <source>
        <dbReference type="ARBA" id="ARBA00023136"/>
    </source>
</evidence>
<sequence length="208" mass="22975">TTRQPKEGEVPGVDYNFVTVDRFMELEKSGALLESGTYEDNFYGTPKPSAEPSALLLNVTDQLLPGARPSSEGKRKRNKSVSNMEKASIEPPEEEEEEKPIVNGNSIAVTPESSEHEDKSTDASGDVRPQSNPVEAPAEVPQEDGQSPKTVVPKPEENDELGTLPDNWEMAYTEKGEVYFIDHNTKTTSWLDPRLAKKAKAPEECKED</sequence>
<evidence type="ECO:0000259" key="6">
    <source>
        <dbReference type="PROSITE" id="PS50052"/>
    </source>
</evidence>
<dbReference type="SUPFAM" id="SSF51045">
    <property type="entry name" value="WW domain"/>
    <property type="match status" value="1"/>
</dbReference>
<keyword evidence="7" id="KW-0808">Transferase</keyword>
<dbReference type="Gene3D" id="3.30.63.10">
    <property type="entry name" value="Guanylate Kinase phosphate binding domain"/>
    <property type="match status" value="1"/>
</dbReference>
<dbReference type="InterPro" id="IPR020590">
    <property type="entry name" value="Guanylate_kinase_CS"/>
</dbReference>
<dbReference type="PROSITE" id="PS50052">
    <property type="entry name" value="GUANYLATE_KINASE_2"/>
    <property type="match status" value="1"/>
</dbReference>
<dbReference type="Pfam" id="PF16663">
    <property type="entry name" value="MAGI_u1"/>
    <property type="match status" value="1"/>
</dbReference>
<dbReference type="InterPro" id="IPR008145">
    <property type="entry name" value="GK/Ca_channel_bsu"/>
</dbReference>
<accession>A0ABU7AKT5</accession>
<dbReference type="EMBL" id="JAHUTI010020087">
    <property type="protein sequence ID" value="MED6238396.1"/>
    <property type="molecule type" value="Genomic_DNA"/>
</dbReference>
<proteinExistence type="predicted"/>
<feature type="region of interest" description="Disordered" evidence="4">
    <location>
        <begin position="37"/>
        <end position="166"/>
    </location>
</feature>
<dbReference type="SMART" id="SM00456">
    <property type="entry name" value="WW"/>
    <property type="match status" value="1"/>
</dbReference>
<feature type="compositionally biased region" description="Polar residues" evidence="4">
    <location>
        <begin position="103"/>
        <end position="112"/>
    </location>
</feature>
<reference evidence="7 8" key="1">
    <citation type="submission" date="2021-07" db="EMBL/GenBank/DDBJ databases">
        <authorList>
            <person name="Palmer J.M."/>
        </authorList>
    </citation>
    <scope>NUCLEOTIDE SEQUENCE [LARGE SCALE GENOMIC DNA]</scope>
    <source>
        <strain evidence="7 8">AT_MEX2019</strain>
        <tissue evidence="7">Muscle</tissue>
    </source>
</reference>
<dbReference type="GO" id="GO:0016301">
    <property type="term" value="F:kinase activity"/>
    <property type="evidence" value="ECO:0007669"/>
    <property type="project" value="UniProtKB-KW"/>
</dbReference>
<gene>
    <name evidence="7" type="primary">MAGI2_2</name>
    <name evidence="7" type="ORF">ATANTOWER_019859</name>
</gene>
<comment type="subcellular location">
    <subcellularLocation>
        <location evidence="1">Membrane</location>
        <topology evidence="1">Peripheral membrane protein</topology>
    </subcellularLocation>
</comment>
<dbReference type="Pfam" id="PF00625">
    <property type="entry name" value="Guanylate_kin"/>
    <property type="match status" value="1"/>
</dbReference>
<keyword evidence="8" id="KW-1185">Reference proteome</keyword>
<dbReference type="Pfam" id="PF00397">
    <property type="entry name" value="WW"/>
    <property type="match status" value="1"/>
</dbReference>
<feature type="non-terminal residue" evidence="7">
    <location>
        <position position="208"/>
    </location>
</feature>
<dbReference type="InterPro" id="IPR001202">
    <property type="entry name" value="WW_dom"/>
</dbReference>
<dbReference type="PANTHER" id="PTHR10316">
    <property type="entry name" value="MEMBRANE ASSOCIATED GUANYLATE KINASE-RELATED"/>
    <property type="match status" value="1"/>
</dbReference>
<feature type="non-terminal residue" evidence="7">
    <location>
        <position position="1"/>
    </location>
</feature>
<keyword evidence="3" id="KW-0472">Membrane</keyword>
<dbReference type="PROSITE" id="PS50020">
    <property type="entry name" value="WW_DOMAIN_2"/>
    <property type="match status" value="1"/>
</dbReference>
<evidence type="ECO:0000313" key="7">
    <source>
        <dbReference type="EMBL" id="MED6238396.1"/>
    </source>
</evidence>
<dbReference type="SUPFAM" id="SSF52540">
    <property type="entry name" value="P-loop containing nucleoside triphosphate hydrolases"/>
    <property type="match status" value="1"/>
</dbReference>
<evidence type="ECO:0000313" key="8">
    <source>
        <dbReference type="Proteomes" id="UP001345963"/>
    </source>
</evidence>
<evidence type="ECO:0000256" key="1">
    <source>
        <dbReference type="ARBA" id="ARBA00004170"/>
    </source>
</evidence>
<dbReference type="InterPro" id="IPR036020">
    <property type="entry name" value="WW_dom_sf"/>
</dbReference>
<protein>
    <submittedName>
        <fullName evidence="7">Membrane-associated guanylate kinase, WW and PDZ domain-containing protein 2</fullName>
    </submittedName>
</protein>
<evidence type="ECO:0000256" key="2">
    <source>
        <dbReference type="ARBA" id="ARBA00022737"/>
    </source>
</evidence>
<organism evidence="7 8">
    <name type="scientific">Ataeniobius toweri</name>
    <dbReference type="NCBI Taxonomy" id="208326"/>
    <lineage>
        <taxon>Eukaryota</taxon>
        <taxon>Metazoa</taxon>
        <taxon>Chordata</taxon>
        <taxon>Craniata</taxon>
        <taxon>Vertebrata</taxon>
        <taxon>Euteleostomi</taxon>
        <taxon>Actinopterygii</taxon>
        <taxon>Neopterygii</taxon>
        <taxon>Teleostei</taxon>
        <taxon>Neoteleostei</taxon>
        <taxon>Acanthomorphata</taxon>
        <taxon>Ovalentaria</taxon>
        <taxon>Atherinomorphae</taxon>
        <taxon>Cyprinodontiformes</taxon>
        <taxon>Goodeidae</taxon>
        <taxon>Ataeniobius</taxon>
    </lineage>
</organism>
<dbReference type="PROSITE" id="PS00856">
    <property type="entry name" value="GUANYLATE_KINASE_1"/>
    <property type="match status" value="1"/>
</dbReference>
<evidence type="ECO:0000259" key="5">
    <source>
        <dbReference type="PROSITE" id="PS50020"/>
    </source>
</evidence>
<feature type="domain" description="WW" evidence="5">
    <location>
        <begin position="162"/>
        <end position="195"/>
    </location>
</feature>
<dbReference type="InterPro" id="IPR008144">
    <property type="entry name" value="Guanylate_kin-like_dom"/>
</dbReference>
<dbReference type="SMART" id="SM00072">
    <property type="entry name" value="GuKc"/>
    <property type="match status" value="1"/>
</dbReference>
<dbReference type="CDD" id="cd00201">
    <property type="entry name" value="WW"/>
    <property type="match status" value="1"/>
</dbReference>